<dbReference type="AlphaFoldDB" id="A0A835ACE2"/>
<accession>A0A835ACE2</accession>
<dbReference type="OrthoDB" id="675650at2759"/>
<comment type="similarity">
    <text evidence="1 2">Belongs to the serpin family.</text>
</comment>
<dbReference type="InterPro" id="IPR036186">
    <property type="entry name" value="Serpin_sf"/>
</dbReference>
<protein>
    <recommendedName>
        <fullName evidence="3">Serpin domain-containing protein</fullName>
    </recommendedName>
</protein>
<reference evidence="4" key="1">
    <citation type="submission" date="2020-07" db="EMBL/GenBank/DDBJ databases">
        <title>Genome sequence and genetic diversity analysis of an under-domesticated orphan crop, white fonio (Digitaria exilis).</title>
        <authorList>
            <person name="Bennetzen J.L."/>
            <person name="Chen S."/>
            <person name="Ma X."/>
            <person name="Wang X."/>
            <person name="Yssel A.E.J."/>
            <person name="Chaluvadi S.R."/>
            <person name="Johnson M."/>
            <person name="Gangashetty P."/>
            <person name="Hamidou F."/>
            <person name="Sanogo M.D."/>
            <person name="Zwaenepoel A."/>
            <person name="Wallace J."/>
            <person name="Van De Peer Y."/>
            <person name="Van Deynze A."/>
        </authorList>
    </citation>
    <scope>NUCLEOTIDE SEQUENCE</scope>
    <source>
        <tissue evidence="4">Leaves</tissue>
    </source>
</reference>
<dbReference type="InterPro" id="IPR042178">
    <property type="entry name" value="Serpin_sf_1"/>
</dbReference>
<dbReference type="SMART" id="SM00093">
    <property type="entry name" value="SERPIN"/>
    <property type="match status" value="1"/>
</dbReference>
<organism evidence="4 5">
    <name type="scientific">Digitaria exilis</name>
    <dbReference type="NCBI Taxonomy" id="1010633"/>
    <lineage>
        <taxon>Eukaryota</taxon>
        <taxon>Viridiplantae</taxon>
        <taxon>Streptophyta</taxon>
        <taxon>Embryophyta</taxon>
        <taxon>Tracheophyta</taxon>
        <taxon>Spermatophyta</taxon>
        <taxon>Magnoliopsida</taxon>
        <taxon>Liliopsida</taxon>
        <taxon>Poales</taxon>
        <taxon>Poaceae</taxon>
        <taxon>PACMAD clade</taxon>
        <taxon>Panicoideae</taxon>
        <taxon>Panicodae</taxon>
        <taxon>Paniceae</taxon>
        <taxon>Anthephorinae</taxon>
        <taxon>Digitaria</taxon>
    </lineage>
</organism>
<dbReference type="PANTHER" id="PTHR11461:SF379">
    <property type="entry name" value="SERPIN DOMAIN-CONTAINING PROTEIN"/>
    <property type="match status" value="1"/>
</dbReference>
<dbReference type="Pfam" id="PF00079">
    <property type="entry name" value="Serpin"/>
    <property type="match status" value="1"/>
</dbReference>
<dbReference type="InterPro" id="IPR023796">
    <property type="entry name" value="Serpin_dom"/>
</dbReference>
<gene>
    <name evidence="4" type="ORF">HU200_062808</name>
</gene>
<dbReference type="GO" id="GO:0004867">
    <property type="term" value="F:serine-type endopeptidase inhibitor activity"/>
    <property type="evidence" value="ECO:0007669"/>
    <property type="project" value="InterPro"/>
</dbReference>
<evidence type="ECO:0000256" key="1">
    <source>
        <dbReference type="ARBA" id="ARBA00009500"/>
    </source>
</evidence>
<dbReference type="InterPro" id="IPR000215">
    <property type="entry name" value="Serpin_fam"/>
</dbReference>
<dbReference type="SUPFAM" id="SSF56574">
    <property type="entry name" value="Serpins"/>
    <property type="match status" value="1"/>
</dbReference>
<evidence type="ECO:0000256" key="2">
    <source>
        <dbReference type="RuleBase" id="RU000411"/>
    </source>
</evidence>
<evidence type="ECO:0000259" key="3">
    <source>
        <dbReference type="SMART" id="SM00093"/>
    </source>
</evidence>
<evidence type="ECO:0000313" key="4">
    <source>
        <dbReference type="EMBL" id="KAF8652475.1"/>
    </source>
</evidence>
<dbReference type="Proteomes" id="UP000636709">
    <property type="component" value="Unassembled WGS sequence"/>
</dbReference>
<evidence type="ECO:0000313" key="5">
    <source>
        <dbReference type="Proteomes" id="UP000636709"/>
    </source>
</evidence>
<dbReference type="Gene3D" id="3.30.497.10">
    <property type="entry name" value="Antithrombin, subunit I, domain 2"/>
    <property type="match status" value="1"/>
</dbReference>
<keyword evidence="5" id="KW-1185">Reference proteome</keyword>
<comment type="caution">
    <text evidence="4">The sequence shown here is derived from an EMBL/GenBank/DDBJ whole genome shotgun (WGS) entry which is preliminary data.</text>
</comment>
<proteinExistence type="inferred from homology"/>
<dbReference type="InterPro" id="IPR042185">
    <property type="entry name" value="Serpin_sf_2"/>
</dbReference>
<dbReference type="PANTHER" id="PTHR11461">
    <property type="entry name" value="SERINE PROTEASE INHIBITOR, SERPIN"/>
    <property type="match status" value="1"/>
</dbReference>
<dbReference type="Gene3D" id="2.30.39.10">
    <property type="entry name" value="Alpha-1-antitrypsin, domain 1"/>
    <property type="match status" value="1"/>
</dbReference>
<sequence>MRHREDQAVAVHKGFKVLKLAYQPHWLPHWQDKYMRGMGQVRQGSDDHKGPRFSTCVFLPDARDGLPELVDQMASRPNFLWDHLPKSRSKTGDVRLPKFKLSFSSRINSTLEDMGVQAAFNPGKANLKDMLLEGDDLQLVVEHVFHKAVIEVDEEGTEAAASTACQMILMCATRTRTDFVADHPFAFFVEELSGTVVFMGYVLDPTRSE</sequence>
<feature type="domain" description="Serpin" evidence="3">
    <location>
        <begin position="1"/>
        <end position="205"/>
    </location>
</feature>
<name>A0A835ACE2_9POAL</name>
<dbReference type="GO" id="GO:0005615">
    <property type="term" value="C:extracellular space"/>
    <property type="evidence" value="ECO:0007669"/>
    <property type="project" value="InterPro"/>
</dbReference>
<dbReference type="EMBL" id="JACEFO010002656">
    <property type="protein sequence ID" value="KAF8652475.1"/>
    <property type="molecule type" value="Genomic_DNA"/>
</dbReference>